<keyword evidence="3" id="KW-1185">Reference proteome</keyword>
<dbReference type="SUPFAM" id="SSF54928">
    <property type="entry name" value="RNA-binding domain, RBD"/>
    <property type="match status" value="1"/>
</dbReference>
<protein>
    <submittedName>
        <fullName evidence="2">Putative mei2-like protein</fullName>
    </submittedName>
</protein>
<proteinExistence type="predicted"/>
<dbReference type="AlphaFoldDB" id="A0A6A4QSD6"/>
<organism evidence="2 3">
    <name type="scientific">Lupinus albus</name>
    <name type="common">White lupine</name>
    <name type="synonym">Lupinus termis</name>
    <dbReference type="NCBI Taxonomy" id="3870"/>
    <lineage>
        <taxon>Eukaryota</taxon>
        <taxon>Viridiplantae</taxon>
        <taxon>Streptophyta</taxon>
        <taxon>Embryophyta</taxon>
        <taxon>Tracheophyta</taxon>
        <taxon>Spermatophyta</taxon>
        <taxon>Magnoliopsida</taxon>
        <taxon>eudicotyledons</taxon>
        <taxon>Gunneridae</taxon>
        <taxon>Pentapetalae</taxon>
        <taxon>rosids</taxon>
        <taxon>fabids</taxon>
        <taxon>Fabales</taxon>
        <taxon>Fabaceae</taxon>
        <taxon>Papilionoideae</taxon>
        <taxon>50 kb inversion clade</taxon>
        <taxon>genistoids sensu lato</taxon>
        <taxon>core genistoids</taxon>
        <taxon>Genisteae</taxon>
        <taxon>Lupinus</taxon>
    </lineage>
</organism>
<evidence type="ECO:0000259" key="1">
    <source>
        <dbReference type="Pfam" id="PF04059"/>
    </source>
</evidence>
<dbReference type="Proteomes" id="UP000447434">
    <property type="component" value="Chromosome 3"/>
</dbReference>
<gene>
    <name evidence="2" type="ORF">Lalb_Chr03g0025391</name>
</gene>
<sequence length="132" mass="15157">MVENHKAKEDGSGKDDIMLAFDFVYLPIDFKSGLNKGYAFVNFTSPKGAWKFNMTASNMKWDMFQSHKIRKVVAARLQGKEALQRHFESMHFPCESEEVLPICFNPPRDGLTNWSGKERTIGRLGLFNPRQV</sequence>
<dbReference type="InterPro" id="IPR007201">
    <property type="entry name" value="Mei2-like_Rrm_C"/>
</dbReference>
<dbReference type="OrthoDB" id="417481at2759"/>
<evidence type="ECO:0000313" key="3">
    <source>
        <dbReference type="Proteomes" id="UP000447434"/>
    </source>
</evidence>
<comment type="caution">
    <text evidence="2">The sequence shown here is derived from an EMBL/GenBank/DDBJ whole genome shotgun (WGS) entry which is preliminary data.</text>
</comment>
<accession>A0A6A4QSD6</accession>
<evidence type="ECO:0000313" key="2">
    <source>
        <dbReference type="EMBL" id="KAE9616487.1"/>
    </source>
</evidence>
<name>A0A6A4QSD6_LUPAL</name>
<reference evidence="3" key="1">
    <citation type="journal article" date="2020" name="Nat. Commun.">
        <title>Genome sequence of the cluster root forming white lupin.</title>
        <authorList>
            <person name="Hufnagel B."/>
            <person name="Marques A."/>
            <person name="Soriano A."/>
            <person name="Marques L."/>
            <person name="Divol F."/>
            <person name="Doumas P."/>
            <person name="Sallet E."/>
            <person name="Mancinotti D."/>
            <person name="Carrere S."/>
            <person name="Marande W."/>
            <person name="Arribat S."/>
            <person name="Keller J."/>
            <person name="Huneau C."/>
            <person name="Blein T."/>
            <person name="Aime D."/>
            <person name="Laguerre M."/>
            <person name="Taylor J."/>
            <person name="Schubert V."/>
            <person name="Nelson M."/>
            <person name="Geu-Flores F."/>
            <person name="Crespi M."/>
            <person name="Gallardo-Guerrero K."/>
            <person name="Delaux P.-M."/>
            <person name="Salse J."/>
            <person name="Berges H."/>
            <person name="Guyot R."/>
            <person name="Gouzy J."/>
            <person name="Peret B."/>
        </authorList>
    </citation>
    <scope>NUCLEOTIDE SEQUENCE [LARGE SCALE GENOMIC DNA]</scope>
    <source>
        <strain evidence="3">cv. Amiga</strain>
    </source>
</reference>
<dbReference type="EMBL" id="WOCE01000003">
    <property type="protein sequence ID" value="KAE9616487.1"/>
    <property type="molecule type" value="Genomic_DNA"/>
</dbReference>
<feature type="domain" description="Mei2-like C-terminal RNA recognition motif" evidence="1">
    <location>
        <begin position="20"/>
        <end position="87"/>
    </location>
</feature>
<dbReference type="Pfam" id="PF04059">
    <property type="entry name" value="RRM_2"/>
    <property type="match status" value="1"/>
</dbReference>
<dbReference type="InterPro" id="IPR035979">
    <property type="entry name" value="RBD_domain_sf"/>
</dbReference>
<dbReference type="GO" id="GO:0003676">
    <property type="term" value="F:nucleic acid binding"/>
    <property type="evidence" value="ECO:0007669"/>
    <property type="project" value="InterPro"/>
</dbReference>